<dbReference type="Proteomes" id="UP001447857">
    <property type="component" value="Chromosome"/>
</dbReference>
<evidence type="ECO:0000313" key="2">
    <source>
        <dbReference type="Proteomes" id="UP001447857"/>
    </source>
</evidence>
<dbReference type="InterPro" id="IPR036412">
    <property type="entry name" value="HAD-like_sf"/>
</dbReference>
<dbReference type="InterPro" id="IPR023214">
    <property type="entry name" value="HAD_sf"/>
</dbReference>
<dbReference type="Gene3D" id="3.40.50.1000">
    <property type="entry name" value="HAD superfamily/HAD-like"/>
    <property type="match status" value="1"/>
</dbReference>
<organism evidence="1 2">
    <name type="scientific">Flavobacterium ginsenosidimutans</name>
    <dbReference type="NCBI Taxonomy" id="687844"/>
    <lineage>
        <taxon>Bacteria</taxon>
        <taxon>Pseudomonadati</taxon>
        <taxon>Bacteroidota</taxon>
        <taxon>Flavobacteriia</taxon>
        <taxon>Flavobacteriales</taxon>
        <taxon>Flavobacteriaceae</taxon>
        <taxon>Flavobacterium</taxon>
    </lineage>
</organism>
<dbReference type="RefSeq" id="WP_338839337.1">
    <property type="nucleotide sequence ID" value="NZ_CP147988.1"/>
</dbReference>
<evidence type="ECO:0000313" key="1">
    <source>
        <dbReference type="EMBL" id="WXK48547.1"/>
    </source>
</evidence>
<reference evidence="1 2" key="1">
    <citation type="submission" date="2024-02" db="EMBL/GenBank/DDBJ databases">
        <title>complete genome of Flavobacterium ginsenosidimutans Str. YTB16.</title>
        <authorList>
            <person name="Wang Q."/>
        </authorList>
    </citation>
    <scope>NUCLEOTIDE SEQUENCE [LARGE SCALE GENOMIC DNA]</scope>
    <source>
        <strain evidence="1 2">YTB16</strain>
    </source>
</reference>
<gene>
    <name evidence="1" type="ORF">V6624_16075</name>
</gene>
<name>A0ABZ2Q5S7_9FLAO</name>
<protein>
    <recommendedName>
        <fullName evidence="3">FCP1 homology domain-containing protein</fullName>
    </recommendedName>
</protein>
<evidence type="ECO:0008006" key="3">
    <source>
        <dbReference type="Google" id="ProtNLM"/>
    </source>
</evidence>
<dbReference type="EMBL" id="CP147988">
    <property type="protein sequence ID" value="WXK48547.1"/>
    <property type="molecule type" value="Genomic_DNA"/>
</dbReference>
<accession>A0ABZ2Q5S7</accession>
<proteinExistence type="predicted"/>
<sequence length="144" mass="17224">MIISFDLDDTLILNNKFDLDKRNLFHKIFRIEKLRKGTVILFKELKKRKYKIYIYTTSHRSISKIKWMFYSYGISVDYIINQQKHQRSLLNKNIYCSKFPPSFNIDLHVDDSKGVQMEGDKYGFKVIVISETDKDWTQTVLKSI</sequence>
<dbReference type="SUPFAM" id="SSF56784">
    <property type="entry name" value="HAD-like"/>
    <property type="match status" value="1"/>
</dbReference>
<keyword evidence="2" id="KW-1185">Reference proteome</keyword>